<dbReference type="InterPro" id="IPR058609">
    <property type="entry name" value="HTH_CLF-like"/>
</dbReference>
<dbReference type="Proteomes" id="UP000324705">
    <property type="component" value="Chromosome 7B"/>
</dbReference>
<dbReference type="InterPro" id="IPR026489">
    <property type="entry name" value="CXC_dom"/>
</dbReference>
<dbReference type="GO" id="GO:0031507">
    <property type="term" value="P:heterochromatin formation"/>
    <property type="evidence" value="ECO:0007669"/>
    <property type="project" value="TreeGrafter"/>
</dbReference>
<evidence type="ECO:0000256" key="5">
    <source>
        <dbReference type="SAM" id="MobiDB-lite"/>
    </source>
</evidence>
<dbReference type="PANTHER" id="PTHR45747:SF8">
    <property type="entry name" value="HISTONE-LYSINE N-METHYLTRANSFERASE"/>
    <property type="match status" value="1"/>
</dbReference>
<feature type="compositionally biased region" description="Basic residues" evidence="5">
    <location>
        <begin position="813"/>
        <end position="830"/>
    </location>
</feature>
<dbReference type="GO" id="GO:0140951">
    <property type="term" value="F:histone H3K27 trimethyltransferase activity"/>
    <property type="evidence" value="ECO:0007669"/>
    <property type="project" value="UniProtKB-EC"/>
</dbReference>
<dbReference type="PANTHER" id="PTHR45747">
    <property type="entry name" value="HISTONE-LYSINE N-METHYLTRANSFERASE E(Z)"/>
    <property type="match status" value="1"/>
</dbReference>
<evidence type="ECO:0000256" key="1">
    <source>
        <dbReference type="ARBA" id="ARBA00022603"/>
    </source>
</evidence>
<name>A0A9R1BVS1_TRITD</name>
<dbReference type="InterPro" id="IPR045318">
    <property type="entry name" value="EZH1/2-like"/>
</dbReference>
<sequence>MALLSIAASGSGSHPSPYPTEMVSTVSINRWETRIDICLCFATTDVPQDDEAIPDGELSEVSVSTYVNSLKNEFATLRSAEIKDMVENNKIKLSTIMQSNRGSSTIWQTSALDGTGLAANLLTPRQDDASCSTLGLELCLAEKDGGSSQEDSPYGTSTATLGGILTAKNANKPIELPKVSDLPPYTTWVFLDRNQRMTEDQSAFHRQNIYYNAHCGEALMFSDSEDEVVEDEEEKREFKSSEDCFIRMTIDECGMSDEVLETLAQCFEKTAGDIKARYEILQGENTESSSKEVSKLNAKLKDIYHDKDLAAALDSFDNLFCRRCLVFDCKLHGCSQDLIFPAEKQSPWNSMDDVPCGIHCYKLATKHKDSVAYSQHNSPSTRSSRKKDAHQMENNSALVEDRNYLMVETNNEHSATDGHDSSRKEELVDKNICRQEDNLVSWMVIEKELLVKGVEIFGRNSCLIAPNLFDGEKSCSDVFQYMNYIENSSTSEVFSGVDSLVKGFIKGHGLGLGSRRPRKRGRVKHASRSTVYRFIRKRIAAMKGELRQHYNPCGCQSACGKQCPCLKNDTCCEKFCGCPKACKNRFRGCNCAKAQCRSRQCPCFAADRECDPDVCRKCGVGCGDGSLGVPNQRGDNYGCQNMKLLLRQQQKVVLGRSDVSGWGAFVKNTVGKDDCLGEYTGELISHREAAKRGQRYDRENSSFLFNLNTEFVLDAFRMGNKLKFANHSPDPNCYAKVMFVAGDHRVGIFANERINAGKEIFYDYHYAPNEAPAWALKADDATGAKDPGQSSSGSAKKVDTPGAKDPGQSSSGRAKRPRKSSRGRPRKHAR</sequence>
<dbReference type="AlphaFoldDB" id="A0A9R1BVS1"/>
<dbReference type="PROSITE" id="PS51633">
    <property type="entry name" value="CXC"/>
    <property type="match status" value="1"/>
</dbReference>
<comment type="catalytic activity">
    <reaction evidence="4">
        <text>L-lysyl(27)-[histone H3] + 3 S-adenosyl-L-methionine = N(6),N(6),N(6)-trimethyl-L-lysyl(27)-[histone H3] + 3 S-adenosyl-L-homocysteine + 3 H(+)</text>
        <dbReference type="Rhea" id="RHEA:60292"/>
        <dbReference type="Rhea" id="RHEA-COMP:15535"/>
        <dbReference type="Rhea" id="RHEA-COMP:15548"/>
        <dbReference type="ChEBI" id="CHEBI:15378"/>
        <dbReference type="ChEBI" id="CHEBI:29969"/>
        <dbReference type="ChEBI" id="CHEBI:57856"/>
        <dbReference type="ChEBI" id="CHEBI:59789"/>
        <dbReference type="ChEBI" id="CHEBI:61961"/>
        <dbReference type="EC" id="2.1.1.356"/>
    </reaction>
</comment>
<dbReference type="GO" id="GO:0003682">
    <property type="term" value="F:chromatin binding"/>
    <property type="evidence" value="ECO:0007669"/>
    <property type="project" value="TreeGrafter"/>
</dbReference>
<keyword evidence="9" id="KW-1185">Reference proteome</keyword>
<feature type="compositionally biased region" description="Polar residues" evidence="5">
    <location>
        <begin position="372"/>
        <end position="382"/>
    </location>
</feature>
<dbReference type="PROSITE" id="PS50280">
    <property type="entry name" value="SET"/>
    <property type="match status" value="1"/>
</dbReference>
<dbReference type="SMART" id="SM01114">
    <property type="entry name" value="CXC"/>
    <property type="match status" value="1"/>
</dbReference>
<dbReference type="EMBL" id="LT934124">
    <property type="protein sequence ID" value="VAI82992.1"/>
    <property type="molecule type" value="Genomic_DNA"/>
</dbReference>
<dbReference type="InterPro" id="IPR033467">
    <property type="entry name" value="Tesmin/TSO1-like_CXC"/>
</dbReference>
<dbReference type="GO" id="GO:0031519">
    <property type="term" value="C:PcG protein complex"/>
    <property type="evidence" value="ECO:0007669"/>
    <property type="project" value="InterPro"/>
</dbReference>
<dbReference type="Gramene" id="TRITD7Bv1G010410.3">
    <property type="protein sequence ID" value="TRITD7Bv1G010410.3"/>
    <property type="gene ID" value="TRITD7Bv1G010410"/>
</dbReference>
<keyword evidence="2" id="KW-0808">Transferase</keyword>
<dbReference type="InterPro" id="IPR001214">
    <property type="entry name" value="SET_dom"/>
</dbReference>
<evidence type="ECO:0000256" key="4">
    <source>
        <dbReference type="ARBA" id="ARBA00048568"/>
    </source>
</evidence>
<feature type="domain" description="CXC" evidence="7">
    <location>
        <begin position="536"/>
        <end position="635"/>
    </location>
</feature>
<dbReference type="PROSITE" id="PS51576">
    <property type="entry name" value="SAM_MT43_EZ"/>
    <property type="match status" value="1"/>
</dbReference>
<protein>
    <submittedName>
        <fullName evidence="8">Uncharacterized protein</fullName>
    </submittedName>
</protein>
<evidence type="ECO:0000256" key="3">
    <source>
        <dbReference type="ARBA" id="ARBA00022691"/>
    </source>
</evidence>
<organism evidence="8 9">
    <name type="scientific">Triticum turgidum subsp. durum</name>
    <name type="common">Durum wheat</name>
    <name type="synonym">Triticum durum</name>
    <dbReference type="NCBI Taxonomy" id="4567"/>
    <lineage>
        <taxon>Eukaryota</taxon>
        <taxon>Viridiplantae</taxon>
        <taxon>Streptophyta</taxon>
        <taxon>Embryophyta</taxon>
        <taxon>Tracheophyta</taxon>
        <taxon>Spermatophyta</taxon>
        <taxon>Magnoliopsida</taxon>
        <taxon>Liliopsida</taxon>
        <taxon>Poales</taxon>
        <taxon>Poaceae</taxon>
        <taxon>BOP clade</taxon>
        <taxon>Pooideae</taxon>
        <taxon>Triticodae</taxon>
        <taxon>Triticeae</taxon>
        <taxon>Triticinae</taxon>
        <taxon>Triticum</taxon>
    </lineage>
</organism>
<evidence type="ECO:0000313" key="8">
    <source>
        <dbReference type="EMBL" id="VAI82992.1"/>
    </source>
</evidence>
<evidence type="ECO:0000259" key="7">
    <source>
        <dbReference type="PROSITE" id="PS51633"/>
    </source>
</evidence>
<dbReference type="Gene3D" id="2.170.270.10">
    <property type="entry name" value="SET domain"/>
    <property type="match status" value="1"/>
</dbReference>
<accession>A0A9R1BVS1</accession>
<dbReference type="InterPro" id="IPR025778">
    <property type="entry name" value="Hist-Lys_N-MeTrfase_plant"/>
</dbReference>
<dbReference type="InterPro" id="IPR046341">
    <property type="entry name" value="SET_dom_sf"/>
</dbReference>
<dbReference type="FunFam" id="2.170.270.10:FF:000001">
    <property type="entry name" value="Putative histone-lysine N-methyltransferase EZH2"/>
    <property type="match status" value="1"/>
</dbReference>
<feature type="region of interest" description="Disordered" evidence="5">
    <location>
        <begin position="778"/>
        <end position="830"/>
    </location>
</feature>
<dbReference type="OMA" id="WETRIDI"/>
<dbReference type="GO" id="GO:0032259">
    <property type="term" value="P:methylation"/>
    <property type="evidence" value="ECO:0007669"/>
    <property type="project" value="UniProtKB-KW"/>
</dbReference>
<dbReference type="SMART" id="SM00317">
    <property type="entry name" value="SET"/>
    <property type="match status" value="1"/>
</dbReference>
<keyword evidence="1" id="KW-0489">Methyltransferase</keyword>
<reference evidence="8 9" key="1">
    <citation type="submission" date="2017-09" db="EMBL/GenBank/DDBJ databases">
        <authorList>
            <consortium name="International Durum Wheat Genome Sequencing Consortium (IDWGSC)"/>
            <person name="Milanesi L."/>
        </authorList>
    </citation>
    <scope>NUCLEOTIDE SEQUENCE [LARGE SCALE GENOMIC DNA]</scope>
    <source>
        <strain evidence="9">cv. Svevo</strain>
    </source>
</reference>
<dbReference type="Pfam" id="PF00856">
    <property type="entry name" value="SET"/>
    <property type="match status" value="1"/>
</dbReference>
<proteinExistence type="predicted"/>
<dbReference type="SUPFAM" id="SSF82199">
    <property type="entry name" value="SET domain"/>
    <property type="match status" value="1"/>
</dbReference>
<keyword evidence="3" id="KW-0949">S-adenosyl-L-methionine</keyword>
<dbReference type="CDD" id="cd10519">
    <property type="entry name" value="SET_EZH"/>
    <property type="match status" value="1"/>
</dbReference>
<dbReference type="Pfam" id="PF18264">
    <property type="entry name" value="preSET_CXC"/>
    <property type="match status" value="1"/>
</dbReference>
<dbReference type="InterPro" id="IPR041355">
    <property type="entry name" value="Pre-SET_CXC"/>
</dbReference>
<evidence type="ECO:0000259" key="6">
    <source>
        <dbReference type="PROSITE" id="PS50280"/>
    </source>
</evidence>
<dbReference type="Pfam" id="PF25996">
    <property type="entry name" value="HTH_CLF_N"/>
    <property type="match status" value="1"/>
</dbReference>
<feature type="domain" description="SET" evidence="6">
    <location>
        <begin position="650"/>
        <end position="765"/>
    </location>
</feature>
<gene>
    <name evidence="8" type="ORF">TRITD_7Bv1G010410</name>
</gene>
<feature type="region of interest" description="Disordered" evidence="5">
    <location>
        <begin position="371"/>
        <end position="393"/>
    </location>
</feature>
<evidence type="ECO:0000256" key="2">
    <source>
        <dbReference type="ARBA" id="ARBA00022679"/>
    </source>
</evidence>
<evidence type="ECO:0000313" key="9">
    <source>
        <dbReference type="Proteomes" id="UP000324705"/>
    </source>
</evidence>